<evidence type="ECO:0000313" key="2">
    <source>
        <dbReference type="Proteomes" id="UP000821845"/>
    </source>
</evidence>
<proteinExistence type="predicted"/>
<evidence type="ECO:0000313" key="1">
    <source>
        <dbReference type="EMBL" id="KAH6922591.1"/>
    </source>
</evidence>
<accession>A0ACB7RJ42</accession>
<reference evidence="1" key="1">
    <citation type="submission" date="2020-05" db="EMBL/GenBank/DDBJ databases">
        <title>Large-scale comparative analyses of tick genomes elucidate their genetic diversity and vector capacities.</title>
        <authorList>
            <person name="Jia N."/>
            <person name="Wang J."/>
            <person name="Shi W."/>
            <person name="Du L."/>
            <person name="Sun Y."/>
            <person name="Zhan W."/>
            <person name="Jiang J."/>
            <person name="Wang Q."/>
            <person name="Zhang B."/>
            <person name="Ji P."/>
            <person name="Sakyi L.B."/>
            <person name="Cui X."/>
            <person name="Yuan T."/>
            <person name="Jiang B."/>
            <person name="Yang W."/>
            <person name="Lam T.T.-Y."/>
            <person name="Chang Q."/>
            <person name="Ding S."/>
            <person name="Wang X."/>
            <person name="Zhu J."/>
            <person name="Ruan X."/>
            <person name="Zhao L."/>
            <person name="Wei J."/>
            <person name="Que T."/>
            <person name="Du C."/>
            <person name="Cheng J."/>
            <person name="Dai P."/>
            <person name="Han X."/>
            <person name="Huang E."/>
            <person name="Gao Y."/>
            <person name="Liu J."/>
            <person name="Shao H."/>
            <person name="Ye R."/>
            <person name="Li L."/>
            <person name="Wei W."/>
            <person name="Wang X."/>
            <person name="Wang C."/>
            <person name="Yang T."/>
            <person name="Huo Q."/>
            <person name="Li W."/>
            <person name="Guo W."/>
            <person name="Chen H."/>
            <person name="Zhou L."/>
            <person name="Ni X."/>
            <person name="Tian J."/>
            <person name="Zhou Y."/>
            <person name="Sheng Y."/>
            <person name="Liu T."/>
            <person name="Pan Y."/>
            <person name="Xia L."/>
            <person name="Li J."/>
            <person name="Zhao F."/>
            <person name="Cao W."/>
        </authorList>
    </citation>
    <scope>NUCLEOTIDE SEQUENCE</scope>
    <source>
        <strain evidence="1">Hyas-2018</strain>
    </source>
</reference>
<dbReference type="Proteomes" id="UP000821845">
    <property type="component" value="Chromosome 9"/>
</dbReference>
<dbReference type="EMBL" id="CM023489">
    <property type="protein sequence ID" value="KAH6922591.1"/>
    <property type="molecule type" value="Genomic_DNA"/>
</dbReference>
<sequence>MNKSGTSVRPVDVAGSSEADFYCMEVFVTCDDDYIDPITDRRISSPAKNEDNAEPSDGTALVGKTIVAESTARIRVLYLGYLLHCSHGSGRQRP</sequence>
<keyword evidence="2" id="KW-1185">Reference proteome</keyword>
<gene>
    <name evidence="1" type="ORF">HPB50_017017</name>
</gene>
<protein>
    <submittedName>
        <fullName evidence="1">Uncharacterized protein</fullName>
    </submittedName>
</protein>
<comment type="caution">
    <text evidence="1">The sequence shown here is derived from an EMBL/GenBank/DDBJ whole genome shotgun (WGS) entry which is preliminary data.</text>
</comment>
<name>A0ACB7RJ42_HYAAI</name>
<organism evidence="1 2">
    <name type="scientific">Hyalomma asiaticum</name>
    <name type="common">Tick</name>
    <dbReference type="NCBI Taxonomy" id="266040"/>
    <lineage>
        <taxon>Eukaryota</taxon>
        <taxon>Metazoa</taxon>
        <taxon>Ecdysozoa</taxon>
        <taxon>Arthropoda</taxon>
        <taxon>Chelicerata</taxon>
        <taxon>Arachnida</taxon>
        <taxon>Acari</taxon>
        <taxon>Parasitiformes</taxon>
        <taxon>Ixodida</taxon>
        <taxon>Ixodoidea</taxon>
        <taxon>Ixodidae</taxon>
        <taxon>Hyalomminae</taxon>
        <taxon>Hyalomma</taxon>
    </lineage>
</organism>